<reference evidence="3" key="3">
    <citation type="submission" date="2015-04" db="UniProtKB">
        <authorList>
            <consortium name="EnsemblPlants"/>
        </authorList>
    </citation>
    <scope>IDENTIFICATION</scope>
    <source>
        <strain evidence="3">cv. Jemalong A17</strain>
    </source>
</reference>
<dbReference type="HOGENOM" id="CLU_069925_1_0_1"/>
<accession>A0A072V7A9</accession>
<sequence length="122" mass="14047">MHQRTDMVENADDDPGDRKPSAVDFVKVEAPIKVEASVRVEASSVNSNVCKLRENDVDMVHFFPTRDTWKDKEELLGWIRQQADRAGFTVIIRRSCEGINAMLELVCERSDEHKLPKRKVKH</sequence>
<organism evidence="2 4">
    <name type="scientific">Medicago truncatula</name>
    <name type="common">Barrel medic</name>
    <name type="synonym">Medicago tribuloides</name>
    <dbReference type="NCBI Taxonomy" id="3880"/>
    <lineage>
        <taxon>Eukaryota</taxon>
        <taxon>Viridiplantae</taxon>
        <taxon>Streptophyta</taxon>
        <taxon>Embryophyta</taxon>
        <taxon>Tracheophyta</taxon>
        <taxon>Spermatophyta</taxon>
        <taxon>Magnoliopsida</taxon>
        <taxon>eudicotyledons</taxon>
        <taxon>Gunneridae</taxon>
        <taxon>Pentapetalae</taxon>
        <taxon>rosids</taxon>
        <taxon>fabids</taxon>
        <taxon>Fabales</taxon>
        <taxon>Fabaceae</taxon>
        <taxon>Papilionoideae</taxon>
        <taxon>50 kb inversion clade</taxon>
        <taxon>NPAAA clade</taxon>
        <taxon>Hologalegina</taxon>
        <taxon>IRL clade</taxon>
        <taxon>Trifolieae</taxon>
        <taxon>Medicago</taxon>
    </lineage>
</organism>
<reference evidence="2 4" key="1">
    <citation type="journal article" date="2011" name="Nature">
        <title>The Medicago genome provides insight into the evolution of rhizobial symbioses.</title>
        <authorList>
            <person name="Young N.D."/>
            <person name="Debelle F."/>
            <person name="Oldroyd G.E."/>
            <person name="Geurts R."/>
            <person name="Cannon S.B."/>
            <person name="Udvardi M.K."/>
            <person name="Benedito V.A."/>
            <person name="Mayer K.F."/>
            <person name="Gouzy J."/>
            <person name="Schoof H."/>
            <person name="Van de Peer Y."/>
            <person name="Proost S."/>
            <person name="Cook D.R."/>
            <person name="Meyers B.C."/>
            <person name="Spannagl M."/>
            <person name="Cheung F."/>
            <person name="De Mita S."/>
            <person name="Krishnakumar V."/>
            <person name="Gundlach H."/>
            <person name="Zhou S."/>
            <person name="Mudge J."/>
            <person name="Bharti A.K."/>
            <person name="Murray J.D."/>
            <person name="Naoumkina M.A."/>
            <person name="Rosen B."/>
            <person name="Silverstein K.A."/>
            <person name="Tang H."/>
            <person name="Rombauts S."/>
            <person name="Zhao P.X."/>
            <person name="Zhou P."/>
            <person name="Barbe V."/>
            <person name="Bardou P."/>
            <person name="Bechner M."/>
            <person name="Bellec A."/>
            <person name="Berger A."/>
            <person name="Berges H."/>
            <person name="Bidwell S."/>
            <person name="Bisseling T."/>
            <person name="Choisne N."/>
            <person name="Couloux A."/>
            <person name="Denny R."/>
            <person name="Deshpande S."/>
            <person name="Dai X."/>
            <person name="Doyle J.J."/>
            <person name="Dudez A.M."/>
            <person name="Farmer A.D."/>
            <person name="Fouteau S."/>
            <person name="Franken C."/>
            <person name="Gibelin C."/>
            <person name="Gish J."/>
            <person name="Goldstein S."/>
            <person name="Gonzalez A.J."/>
            <person name="Green P.J."/>
            <person name="Hallab A."/>
            <person name="Hartog M."/>
            <person name="Hua A."/>
            <person name="Humphray S.J."/>
            <person name="Jeong D.H."/>
            <person name="Jing Y."/>
            <person name="Jocker A."/>
            <person name="Kenton S.M."/>
            <person name="Kim D.J."/>
            <person name="Klee K."/>
            <person name="Lai H."/>
            <person name="Lang C."/>
            <person name="Lin S."/>
            <person name="Macmil S.L."/>
            <person name="Magdelenat G."/>
            <person name="Matthews L."/>
            <person name="McCorrison J."/>
            <person name="Monaghan E.L."/>
            <person name="Mun J.H."/>
            <person name="Najar F.Z."/>
            <person name="Nicholson C."/>
            <person name="Noirot C."/>
            <person name="O'Bleness M."/>
            <person name="Paule C.R."/>
            <person name="Poulain J."/>
            <person name="Prion F."/>
            <person name="Qin B."/>
            <person name="Qu C."/>
            <person name="Retzel E.F."/>
            <person name="Riddle C."/>
            <person name="Sallet E."/>
            <person name="Samain S."/>
            <person name="Samson N."/>
            <person name="Sanders I."/>
            <person name="Saurat O."/>
            <person name="Scarpelli C."/>
            <person name="Schiex T."/>
            <person name="Segurens B."/>
            <person name="Severin A.J."/>
            <person name="Sherrier D.J."/>
            <person name="Shi R."/>
            <person name="Sims S."/>
            <person name="Singer S.R."/>
            <person name="Sinharoy S."/>
            <person name="Sterck L."/>
            <person name="Viollet A."/>
            <person name="Wang B.B."/>
            <person name="Wang K."/>
            <person name="Wang M."/>
            <person name="Wang X."/>
            <person name="Warfsmann J."/>
            <person name="Weissenbach J."/>
            <person name="White D.D."/>
            <person name="White J.D."/>
            <person name="Wiley G.B."/>
            <person name="Wincker P."/>
            <person name="Xing Y."/>
            <person name="Yang L."/>
            <person name="Yao Z."/>
            <person name="Ying F."/>
            <person name="Zhai J."/>
            <person name="Zhou L."/>
            <person name="Zuber A."/>
            <person name="Denarie J."/>
            <person name="Dixon R.A."/>
            <person name="May G.D."/>
            <person name="Schwartz D.C."/>
            <person name="Rogers J."/>
            <person name="Quetier F."/>
            <person name="Town C.D."/>
            <person name="Roe B.A."/>
        </authorList>
    </citation>
    <scope>NUCLEOTIDE SEQUENCE [LARGE SCALE GENOMIC DNA]</scope>
    <source>
        <strain evidence="2">A17</strain>
        <strain evidence="3 4">cv. Jemalong A17</strain>
    </source>
</reference>
<reference evidence="2 4" key="2">
    <citation type="journal article" date="2014" name="BMC Genomics">
        <title>An improved genome release (version Mt4.0) for the model legume Medicago truncatula.</title>
        <authorList>
            <person name="Tang H."/>
            <person name="Krishnakumar V."/>
            <person name="Bidwell S."/>
            <person name="Rosen B."/>
            <person name="Chan A."/>
            <person name="Zhou S."/>
            <person name="Gentzbittel L."/>
            <person name="Childs K.L."/>
            <person name="Yandell M."/>
            <person name="Gundlach H."/>
            <person name="Mayer K.F."/>
            <person name="Schwartz D.C."/>
            <person name="Town C.D."/>
        </authorList>
    </citation>
    <scope>GENOME REANNOTATION</scope>
    <source>
        <strain evidence="2">A17</strain>
        <strain evidence="3 4">cv. Jemalong A17</strain>
    </source>
</reference>
<dbReference type="EnsemblPlants" id="KEH37909">
    <property type="protein sequence ID" value="KEH37909"/>
    <property type="gene ID" value="MTR_2g451070"/>
</dbReference>
<gene>
    <name evidence="2" type="ordered locus">MTR_2g451070</name>
</gene>
<evidence type="ECO:0000313" key="3">
    <source>
        <dbReference type="EnsemblPlants" id="KEH37909"/>
    </source>
</evidence>
<evidence type="ECO:0000256" key="1">
    <source>
        <dbReference type="SAM" id="MobiDB-lite"/>
    </source>
</evidence>
<dbReference type="AlphaFoldDB" id="A0A072V7A9"/>
<dbReference type="Proteomes" id="UP000002051">
    <property type="component" value="Chromosome 2"/>
</dbReference>
<keyword evidence="4" id="KW-1185">Reference proteome</keyword>
<evidence type="ECO:0000313" key="2">
    <source>
        <dbReference type="EMBL" id="KEH37909.1"/>
    </source>
</evidence>
<dbReference type="EMBL" id="CM001218">
    <property type="protein sequence ID" value="KEH37909.1"/>
    <property type="molecule type" value="Genomic_DNA"/>
</dbReference>
<feature type="region of interest" description="Disordered" evidence="1">
    <location>
        <begin position="1"/>
        <end position="21"/>
    </location>
</feature>
<evidence type="ECO:0000313" key="4">
    <source>
        <dbReference type="Proteomes" id="UP000002051"/>
    </source>
</evidence>
<dbReference type="PaxDb" id="3880-AES83730"/>
<proteinExistence type="predicted"/>
<protein>
    <submittedName>
        <fullName evidence="2 3">Uncharacterized protein</fullName>
    </submittedName>
</protein>
<name>A0A072V7A9_MEDTR</name>